<evidence type="ECO:0000256" key="2">
    <source>
        <dbReference type="ARBA" id="ARBA00022771"/>
    </source>
</evidence>
<evidence type="ECO:0000256" key="4">
    <source>
        <dbReference type="PROSITE-ProRule" id="PRU00175"/>
    </source>
</evidence>
<evidence type="ECO:0000256" key="3">
    <source>
        <dbReference type="ARBA" id="ARBA00022833"/>
    </source>
</evidence>
<feature type="compositionally biased region" description="Polar residues" evidence="5">
    <location>
        <begin position="158"/>
        <end position="170"/>
    </location>
</feature>
<gene>
    <name evidence="8" type="ORF">SteCoe_7501</name>
</gene>
<keyword evidence="6" id="KW-0812">Transmembrane</keyword>
<dbReference type="Pfam" id="PF13639">
    <property type="entry name" value="zf-RING_2"/>
    <property type="match status" value="1"/>
</dbReference>
<dbReference type="InterPro" id="IPR052788">
    <property type="entry name" value="RING-type_E3_ligase_ATL"/>
</dbReference>
<feature type="region of interest" description="Disordered" evidence="5">
    <location>
        <begin position="151"/>
        <end position="170"/>
    </location>
</feature>
<organism evidence="8 9">
    <name type="scientific">Stentor coeruleus</name>
    <dbReference type="NCBI Taxonomy" id="5963"/>
    <lineage>
        <taxon>Eukaryota</taxon>
        <taxon>Sar</taxon>
        <taxon>Alveolata</taxon>
        <taxon>Ciliophora</taxon>
        <taxon>Postciliodesmatophora</taxon>
        <taxon>Heterotrichea</taxon>
        <taxon>Heterotrichida</taxon>
        <taxon>Stentoridae</taxon>
        <taxon>Stentor</taxon>
    </lineage>
</organism>
<dbReference type="PANTHER" id="PTHR45798">
    <property type="entry name" value="RING-H2 FINGER PROTEIN ATL61-RELATED-RELATED"/>
    <property type="match status" value="1"/>
</dbReference>
<reference evidence="8 9" key="1">
    <citation type="submission" date="2016-11" db="EMBL/GenBank/DDBJ databases">
        <title>The macronuclear genome of Stentor coeruleus: a giant cell with tiny introns.</title>
        <authorList>
            <person name="Slabodnick M."/>
            <person name="Ruby J.G."/>
            <person name="Reiff S.B."/>
            <person name="Swart E.C."/>
            <person name="Gosai S."/>
            <person name="Prabakaran S."/>
            <person name="Witkowska E."/>
            <person name="Larue G.E."/>
            <person name="Fisher S."/>
            <person name="Freeman R.M."/>
            <person name="Gunawardena J."/>
            <person name="Chu W."/>
            <person name="Stover N.A."/>
            <person name="Gregory B.D."/>
            <person name="Nowacki M."/>
            <person name="Derisi J."/>
            <person name="Roy S.W."/>
            <person name="Marshall W.F."/>
            <person name="Sood P."/>
        </authorList>
    </citation>
    <scope>NUCLEOTIDE SEQUENCE [LARGE SCALE GENOMIC DNA]</scope>
    <source>
        <strain evidence="8">WM001</strain>
    </source>
</reference>
<dbReference type="Gene3D" id="3.30.40.10">
    <property type="entry name" value="Zinc/RING finger domain, C3HC4 (zinc finger)"/>
    <property type="match status" value="1"/>
</dbReference>
<sequence length="257" mass="29145">MAFFILLIPYALGGIIMWTDSENRRDDPAEFLNLKRINRITADDSCAPGCLFSDMKNDLCPVECTEECFAYCNDNFCSPNCRKDDLENGLCSEFCTEECLEKYSNCKPIKGPDEDPLIYVYILAPIGGLVMMIPIIVCVVYRIKHKFQPVPPPGNPRNHASPSVSSNKTTEVSKTEKIILDQVEFTSDTKFLGEKVCSIDLEDITEGTKVIITPCQHLFHIECLKEWLRAKKRRSKCPNCQRTLKGYAIESNKKLEP</sequence>
<evidence type="ECO:0000256" key="1">
    <source>
        <dbReference type="ARBA" id="ARBA00022723"/>
    </source>
</evidence>
<proteinExistence type="predicted"/>
<dbReference type="SUPFAM" id="SSF57850">
    <property type="entry name" value="RING/U-box"/>
    <property type="match status" value="1"/>
</dbReference>
<dbReference type="PROSITE" id="PS50089">
    <property type="entry name" value="ZF_RING_2"/>
    <property type="match status" value="1"/>
</dbReference>
<keyword evidence="1" id="KW-0479">Metal-binding</keyword>
<dbReference type="EMBL" id="MPUH01000108">
    <property type="protein sequence ID" value="OMJ90204.1"/>
    <property type="molecule type" value="Genomic_DNA"/>
</dbReference>
<evidence type="ECO:0000313" key="9">
    <source>
        <dbReference type="Proteomes" id="UP000187209"/>
    </source>
</evidence>
<dbReference type="InterPro" id="IPR013083">
    <property type="entry name" value="Znf_RING/FYVE/PHD"/>
</dbReference>
<dbReference type="PANTHER" id="PTHR45798:SF97">
    <property type="entry name" value="ALCOHOL-SENSITIVE RING FINGER PROTEIN 1"/>
    <property type="match status" value="1"/>
</dbReference>
<dbReference type="Proteomes" id="UP000187209">
    <property type="component" value="Unassembled WGS sequence"/>
</dbReference>
<dbReference type="OrthoDB" id="304171at2759"/>
<accession>A0A1R2CMF6</accession>
<keyword evidence="3" id="KW-0862">Zinc</keyword>
<comment type="caution">
    <text evidence="8">The sequence shown here is derived from an EMBL/GenBank/DDBJ whole genome shotgun (WGS) entry which is preliminary data.</text>
</comment>
<dbReference type="AlphaFoldDB" id="A0A1R2CMF6"/>
<dbReference type="SMART" id="SM00184">
    <property type="entry name" value="RING"/>
    <property type="match status" value="1"/>
</dbReference>
<name>A0A1R2CMF6_9CILI</name>
<evidence type="ECO:0000256" key="5">
    <source>
        <dbReference type="SAM" id="MobiDB-lite"/>
    </source>
</evidence>
<keyword evidence="2 4" id="KW-0863">Zinc-finger</keyword>
<keyword evidence="9" id="KW-1185">Reference proteome</keyword>
<keyword evidence="6" id="KW-0472">Membrane</keyword>
<evidence type="ECO:0000313" key="8">
    <source>
        <dbReference type="EMBL" id="OMJ90204.1"/>
    </source>
</evidence>
<keyword evidence="6" id="KW-1133">Transmembrane helix</keyword>
<evidence type="ECO:0000256" key="6">
    <source>
        <dbReference type="SAM" id="Phobius"/>
    </source>
</evidence>
<feature type="transmembrane region" description="Helical" evidence="6">
    <location>
        <begin position="118"/>
        <end position="141"/>
    </location>
</feature>
<protein>
    <recommendedName>
        <fullName evidence="7">RING-type domain-containing protein</fullName>
    </recommendedName>
</protein>
<evidence type="ECO:0000259" key="7">
    <source>
        <dbReference type="PROSITE" id="PS50089"/>
    </source>
</evidence>
<feature type="domain" description="RING-type" evidence="7">
    <location>
        <begin position="197"/>
        <end position="241"/>
    </location>
</feature>
<dbReference type="GO" id="GO:0008270">
    <property type="term" value="F:zinc ion binding"/>
    <property type="evidence" value="ECO:0007669"/>
    <property type="project" value="UniProtKB-KW"/>
</dbReference>
<dbReference type="InterPro" id="IPR001841">
    <property type="entry name" value="Znf_RING"/>
</dbReference>